<evidence type="ECO:0000259" key="8">
    <source>
        <dbReference type="Pfam" id="PF13086"/>
    </source>
</evidence>
<dbReference type="InterPro" id="IPR027417">
    <property type="entry name" value="P-loop_NTPase"/>
</dbReference>
<keyword evidence="5" id="KW-0067">ATP-binding</keyword>
<dbReference type="SUPFAM" id="SSF52540">
    <property type="entry name" value="P-loop containing nucleoside triphosphate hydrolases"/>
    <property type="match status" value="1"/>
</dbReference>
<feature type="compositionally biased region" description="Polar residues" evidence="7">
    <location>
        <begin position="259"/>
        <end position="270"/>
    </location>
</feature>
<evidence type="ECO:0000259" key="9">
    <source>
        <dbReference type="Pfam" id="PF13087"/>
    </source>
</evidence>
<evidence type="ECO:0000313" key="10">
    <source>
        <dbReference type="EMBL" id="GAA3710022.1"/>
    </source>
</evidence>
<dbReference type="InterPro" id="IPR041679">
    <property type="entry name" value="DNA2/NAM7-like_C"/>
</dbReference>
<organism evidence="10 11">
    <name type="scientific">Oceanisphaera sediminis</name>
    <dbReference type="NCBI Taxonomy" id="981381"/>
    <lineage>
        <taxon>Bacteria</taxon>
        <taxon>Pseudomonadati</taxon>
        <taxon>Pseudomonadota</taxon>
        <taxon>Gammaproteobacteria</taxon>
        <taxon>Aeromonadales</taxon>
        <taxon>Aeromonadaceae</taxon>
        <taxon>Oceanisphaera</taxon>
    </lineage>
</organism>
<dbReference type="Proteomes" id="UP001501479">
    <property type="component" value="Unassembled WGS sequence"/>
</dbReference>
<dbReference type="InterPro" id="IPR050534">
    <property type="entry name" value="Coronavir_polyprotein_1ab"/>
</dbReference>
<keyword evidence="11" id="KW-1185">Reference proteome</keyword>
<comment type="caution">
    <text evidence="10">The sequence shown here is derived from an EMBL/GenBank/DDBJ whole genome shotgun (WGS) entry which is preliminary data.</text>
</comment>
<evidence type="ECO:0000256" key="5">
    <source>
        <dbReference type="ARBA" id="ARBA00022840"/>
    </source>
</evidence>
<sequence>MNQPDLSYNVLDCWHKIEFFESADIQELHRRGEGVICYSLSELQNNPACLPWLNHQQIRRAGAGYSPTRPYHYSLYLGIFDRREIFAAAREAYPHWARDDDERLDDEGLTCSIKFTLDQHGQFDPTTLACSTVTWALGQLQSHKLESIRLEAYETACGKLQERLQEIVTIAGNLKSEHRYPSALTTFELLEFLKAMGEWTTFAPQCFDKQPALLIQLIEPNPKNAGSGPADLSDQPPRLLEQLSTSMLENKERGANRRQPGQESVSQTSGAPEEVAILNSFYLRDIERVKADIAANGLNKDSPLGRYLSEHTPHRPDLLTAQGESVLRDGLRLSRLPAGRWPGEDHHAMSLMQQFAINTIAHELRNCGLYSVNGPPGTGKTTMLRDLLAHNLVERAGILAGLTTAAGAFGPAFTFSHKGGSKTVKALIPALTGFEMVVASSNNTAVENISMELPQLKSLGQPYRQSAYLKPVARKLAAEHCYPNNKLARIKPLSAEDDCWGLIAATLGKSANRSRFGNQVFFKTIDNLDAPPAAKHYRTLVPALRDLAANGNPQQQFARAQAAFRSAREQVKNIREELCHLEALHDLEAECETQQRRLDGQKLRLARLEARLVLYRSRLPSRWQFRRRCRGQAILQGLQQRHELLTRQLAVARIKQGERLDRRAAEQRHCAHLEKRYEDAIFAGPQTKFEDAEVQRKAFGQCLALNQARARLTVAALELHQAWLVAAYADKQTRFQEASFVLMDTINGKVDDKEAARALWQLLFMVVPLISSTFASVARQFTALNSGDIGWLFIDEAGQACPQQAVGALWRARRAVVVGDPLQIEPVFTIPPAFVEALTRQSLGENWQQWSPDRTSVQLLADRSNPYGTRQINQQLWLGSPLRVHRRCDEPMFSIANRIAYGNKMIHGSDSPHDPAEFIWGPSTWFDIRGEVQGRHFVPEQARHVLHMLDVYLREHGAFPDLYIITPFREIKKALQRYLKDVFTKQIGHDVVLQKQLQELLSRRIGTVHTFQGREEKNVFLVLGLSQEHSGAANWASGTPNLLNVAVTRAQKRVYVIGCAATWGGLPFFADACAALMKAPRPQNTRPMPVPALKETCSA</sequence>
<proteinExistence type="inferred from homology"/>
<dbReference type="InterPro" id="IPR047187">
    <property type="entry name" value="SF1_C_Upf1"/>
</dbReference>
<dbReference type="RefSeq" id="WP_344964133.1">
    <property type="nucleotide sequence ID" value="NZ_BAABDS010000026.1"/>
</dbReference>
<evidence type="ECO:0000256" key="4">
    <source>
        <dbReference type="ARBA" id="ARBA00022806"/>
    </source>
</evidence>
<dbReference type="EMBL" id="BAABDS010000026">
    <property type="protein sequence ID" value="GAA3710022.1"/>
    <property type="molecule type" value="Genomic_DNA"/>
</dbReference>
<keyword evidence="3" id="KW-0378">Hydrolase</keyword>
<feature type="coiled-coil region" evidence="6">
    <location>
        <begin position="557"/>
        <end position="611"/>
    </location>
</feature>
<dbReference type="InterPro" id="IPR041677">
    <property type="entry name" value="DNA2/NAM7_AAA_11"/>
</dbReference>
<feature type="domain" description="DNA2/NAM7 helicase helicase" evidence="8">
    <location>
        <begin position="722"/>
        <end position="827"/>
    </location>
</feature>
<dbReference type="PANTHER" id="PTHR43788:SF8">
    <property type="entry name" value="DNA-BINDING PROTEIN SMUBP-2"/>
    <property type="match status" value="1"/>
</dbReference>
<gene>
    <name evidence="10" type="ORF">GCM10022421_16630</name>
</gene>
<feature type="region of interest" description="Disordered" evidence="7">
    <location>
        <begin position="251"/>
        <end position="270"/>
    </location>
</feature>
<protein>
    <recommendedName>
        <fullName evidence="12">DNA2/NAM7 helicase-like C-terminal domain-containing protein</fullName>
    </recommendedName>
</protein>
<evidence type="ECO:0000256" key="6">
    <source>
        <dbReference type="SAM" id="Coils"/>
    </source>
</evidence>
<feature type="domain" description="DNA2/NAM7 helicase-like C-terminal" evidence="9">
    <location>
        <begin position="882"/>
        <end position="1060"/>
    </location>
</feature>
<evidence type="ECO:0000256" key="3">
    <source>
        <dbReference type="ARBA" id="ARBA00022801"/>
    </source>
</evidence>
<evidence type="ECO:0000256" key="7">
    <source>
        <dbReference type="SAM" id="MobiDB-lite"/>
    </source>
</evidence>
<dbReference type="CDD" id="cd18808">
    <property type="entry name" value="SF1_C_Upf1"/>
    <property type="match status" value="1"/>
</dbReference>
<accession>A0ABP7DUD0</accession>
<dbReference type="PANTHER" id="PTHR43788">
    <property type="entry name" value="DNA2/NAM7 HELICASE FAMILY MEMBER"/>
    <property type="match status" value="1"/>
</dbReference>
<dbReference type="Pfam" id="PF13087">
    <property type="entry name" value="AAA_12"/>
    <property type="match status" value="1"/>
</dbReference>
<evidence type="ECO:0008006" key="12">
    <source>
        <dbReference type="Google" id="ProtNLM"/>
    </source>
</evidence>
<keyword evidence="6" id="KW-0175">Coiled coil</keyword>
<evidence type="ECO:0000313" key="11">
    <source>
        <dbReference type="Proteomes" id="UP001501479"/>
    </source>
</evidence>
<reference evidence="11" key="1">
    <citation type="journal article" date="2019" name="Int. J. Syst. Evol. Microbiol.">
        <title>The Global Catalogue of Microorganisms (GCM) 10K type strain sequencing project: providing services to taxonomists for standard genome sequencing and annotation.</title>
        <authorList>
            <consortium name="The Broad Institute Genomics Platform"/>
            <consortium name="The Broad Institute Genome Sequencing Center for Infectious Disease"/>
            <person name="Wu L."/>
            <person name="Ma J."/>
        </authorList>
    </citation>
    <scope>NUCLEOTIDE SEQUENCE [LARGE SCALE GENOMIC DNA]</scope>
    <source>
        <strain evidence="11">JCM 17329</strain>
    </source>
</reference>
<name>A0ABP7DUD0_9GAMM</name>
<evidence type="ECO:0000256" key="1">
    <source>
        <dbReference type="ARBA" id="ARBA00007913"/>
    </source>
</evidence>
<dbReference type="Gene3D" id="3.40.50.300">
    <property type="entry name" value="P-loop containing nucleotide triphosphate hydrolases"/>
    <property type="match status" value="2"/>
</dbReference>
<keyword evidence="2" id="KW-0547">Nucleotide-binding</keyword>
<keyword evidence="4" id="KW-0347">Helicase</keyword>
<evidence type="ECO:0000256" key="2">
    <source>
        <dbReference type="ARBA" id="ARBA00022741"/>
    </source>
</evidence>
<dbReference type="Pfam" id="PF13086">
    <property type="entry name" value="AAA_11"/>
    <property type="match status" value="1"/>
</dbReference>
<comment type="similarity">
    <text evidence="1">Belongs to the DNA2/NAM7 helicase family.</text>
</comment>